<evidence type="ECO:0000313" key="14">
    <source>
        <dbReference type="Proteomes" id="UP000199428"/>
    </source>
</evidence>
<evidence type="ECO:0000259" key="12">
    <source>
        <dbReference type="Pfam" id="PF00520"/>
    </source>
</evidence>
<dbReference type="PANTHER" id="PTHR11537">
    <property type="entry name" value="VOLTAGE-GATED POTASSIUM CHANNEL"/>
    <property type="match status" value="1"/>
</dbReference>
<evidence type="ECO:0000256" key="8">
    <source>
        <dbReference type="ARBA" id="ARBA00023065"/>
    </source>
</evidence>
<dbReference type="Pfam" id="PF00520">
    <property type="entry name" value="Ion_trans"/>
    <property type="match status" value="1"/>
</dbReference>
<feature type="transmembrane region" description="Helical" evidence="11">
    <location>
        <begin position="149"/>
        <end position="170"/>
    </location>
</feature>
<name>A0A1G5RVX3_PSEXY</name>
<dbReference type="Proteomes" id="UP000199428">
    <property type="component" value="Unassembled WGS sequence"/>
</dbReference>
<accession>A0A1G5RVX3</accession>
<sequence length="245" mass="27829">MDNEYDFKRRIYEVLEVSSVGDVSSRAYDRLMTVAIVVGLVPLTQKGNNTLTLIIDLTVSILFIIDYIARIYTADYKMGYKHYRAYIAYIFTPLALFDLLSISPVLYIFFPVSTIISLFRLFRIFRVLKLVRYSKTMVIIANVVRKVKAQLFAVLILIIVYIIVSAMLVFQLEPNLFDTFFDALYWATISITTIGYGDISPITPVGRFITMISALVGMAVIALPTGIITAAYMAEITKKKSKYEI</sequence>
<reference evidence="13 14" key="1">
    <citation type="submission" date="2016-10" db="EMBL/GenBank/DDBJ databases">
        <authorList>
            <person name="de Groot N.N."/>
        </authorList>
    </citation>
    <scope>NUCLEOTIDE SEQUENCE [LARGE SCALE GENOMIC DNA]</scope>
    <source>
        <strain evidence="13 14">DSM 10317</strain>
    </source>
</reference>
<dbReference type="AlphaFoldDB" id="A0A1G5RVX3"/>
<feature type="transmembrane region" description="Helical" evidence="11">
    <location>
        <begin position="108"/>
        <end position="128"/>
    </location>
</feature>
<keyword evidence="6" id="KW-0630">Potassium</keyword>
<evidence type="ECO:0000256" key="10">
    <source>
        <dbReference type="ARBA" id="ARBA00023303"/>
    </source>
</evidence>
<evidence type="ECO:0000256" key="4">
    <source>
        <dbReference type="ARBA" id="ARBA00022692"/>
    </source>
</evidence>
<feature type="transmembrane region" description="Helical" evidence="11">
    <location>
        <begin position="51"/>
        <end position="73"/>
    </location>
</feature>
<proteinExistence type="predicted"/>
<evidence type="ECO:0000313" key="13">
    <source>
        <dbReference type="EMBL" id="SCZ78067.1"/>
    </source>
</evidence>
<evidence type="ECO:0000256" key="7">
    <source>
        <dbReference type="ARBA" id="ARBA00022989"/>
    </source>
</evidence>
<evidence type="ECO:0000256" key="1">
    <source>
        <dbReference type="ARBA" id="ARBA00004141"/>
    </source>
</evidence>
<comment type="subcellular location">
    <subcellularLocation>
        <location evidence="1">Membrane</location>
        <topology evidence="1">Multi-pass membrane protein</topology>
    </subcellularLocation>
</comment>
<protein>
    <submittedName>
        <fullName evidence="13">Voltage-gated potassium channel</fullName>
    </submittedName>
</protein>
<dbReference type="InterPro" id="IPR005821">
    <property type="entry name" value="Ion_trans_dom"/>
</dbReference>
<dbReference type="EMBL" id="FMWK01000004">
    <property type="protein sequence ID" value="SCZ78067.1"/>
    <property type="molecule type" value="Genomic_DNA"/>
</dbReference>
<evidence type="ECO:0000256" key="11">
    <source>
        <dbReference type="SAM" id="Phobius"/>
    </source>
</evidence>
<feature type="domain" description="Ion transport" evidence="12">
    <location>
        <begin position="38"/>
        <end position="232"/>
    </location>
</feature>
<keyword evidence="9 11" id="KW-0472">Membrane</keyword>
<dbReference type="GO" id="GO:0005249">
    <property type="term" value="F:voltage-gated potassium channel activity"/>
    <property type="evidence" value="ECO:0007669"/>
    <property type="project" value="InterPro"/>
</dbReference>
<gene>
    <name evidence="13" type="ORF">SAMN02910350_01113</name>
</gene>
<evidence type="ECO:0000256" key="5">
    <source>
        <dbReference type="ARBA" id="ARBA00022826"/>
    </source>
</evidence>
<feature type="transmembrane region" description="Helical" evidence="11">
    <location>
        <begin position="208"/>
        <end position="234"/>
    </location>
</feature>
<keyword evidence="3" id="KW-0633">Potassium transport</keyword>
<evidence type="ECO:0000256" key="2">
    <source>
        <dbReference type="ARBA" id="ARBA00022448"/>
    </source>
</evidence>
<evidence type="ECO:0000256" key="6">
    <source>
        <dbReference type="ARBA" id="ARBA00022958"/>
    </source>
</evidence>
<keyword evidence="2" id="KW-0813">Transport</keyword>
<dbReference type="SUPFAM" id="SSF81324">
    <property type="entry name" value="Voltage-gated potassium channels"/>
    <property type="match status" value="1"/>
</dbReference>
<organism evidence="13 14">
    <name type="scientific">Pseudobutyrivibrio xylanivorans</name>
    <dbReference type="NCBI Taxonomy" id="185007"/>
    <lineage>
        <taxon>Bacteria</taxon>
        <taxon>Bacillati</taxon>
        <taxon>Bacillota</taxon>
        <taxon>Clostridia</taxon>
        <taxon>Lachnospirales</taxon>
        <taxon>Lachnospiraceae</taxon>
        <taxon>Pseudobutyrivibrio</taxon>
    </lineage>
</organism>
<keyword evidence="5" id="KW-0631">Potassium channel</keyword>
<keyword evidence="4 11" id="KW-0812">Transmembrane</keyword>
<evidence type="ECO:0000256" key="9">
    <source>
        <dbReference type="ARBA" id="ARBA00023136"/>
    </source>
</evidence>
<dbReference type="RefSeq" id="WP_028246670.1">
    <property type="nucleotide sequence ID" value="NZ_FMWK01000004.1"/>
</dbReference>
<keyword evidence="8" id="KW-0406">Ion transport</keyword>
<evidence type="ECO:0000256" key="3">
    <source>
        <dbReference type="ARBA" id="ARBA00022538"/>
    </source>
</evidence>
<dbReference type="PANTHER" id="PTHR11537:SF254">
    <property type="entry name" value="POTASSIUM VOLTAGE-GATED CHANNEL PROTEIN SHAB"/>
    <property type="match status" value="1"/>
</dbReference>
<dbReference type="Gene3D" id="1.10.287.70">
    <property type="match status" value="1"/>
</dbReference>
<dbReference type="GO" id="GO:0001508">
    <property type="term" value="P:action potential"/>
    <property type="evidence" value="ECO:0007669"/>
    <property type="project" value="TreeGrafter"/>
</dbReference>
<dbReference type="PRINTS" id="PR00169">
    <property type="entry name" value="KCHANNEL"/>
</dbReference>
<dbReference type="InterPro" id="IPR028325">
    <property type="entry name" value="VG_K_chnl"/>
</dbReference>
<dbReference type="GO" id="GO:0008076">
    <property type="term" value="C:voltage-gated potassium channel complex"/>
    <property type="evidence" value="ECO:0007669"/>
    <property type="project" value="InterPro"/>
</dbReference>
<keyword evidence="10 13" id="KW-0407">Ion channel</keyword>
<keyword evidence="7 11" id="KW-1133">Transmembrane helix</keyword>